<evidence type="ECO:0000313" key="2">
    <source>
        <dbReference type="EMBL" id="AVJ30185.1"/>
    </source>
</evidence>
<dbReference type="EMBL" id="CP023270">
    <property type="protein sequence ID" value="AVJ30185.1"/>
    <property type="molecule type" value="Genomic_DNA"/>
</dbReference>
<sequence>MYLRLISTAVALAATSAVFGASVSAEDRKACSVTSSLGKTVMQARQAGMPMSELMDVFSKPGRADDGEFGRSLVDWAFEDPRYSTEEAKERAIRDFENEVYRACYQRAKERASQK</sequence>
<accession>A0A2S0IDS5</accession>
<keyword evidence="1" id="KW-0732">Signal</keyword>
<evidence type="ECO:0008006" key="4">
    <source>
        <dbReference type="Google" id="ProtNLM"/>
    </source>
</evidence>
<feature type="chain" id="PRO_5015776907" description="Valyl-tRNA synthetase" evidence="1">
    <location>
        <begin position="21"/>
        <end position="115"/>
    </location>
</feature>
<evidence type="ECO:0000256" key="1">
    <source>
        <dbReference type="SAM" id="SignalP"/>
    </source>
</evidence>
<name>A0A2S0IDS5_9BURK</name>
<proteinExistence type="predicted"/>
<keyword evidence="3" id="KW-1185">Reference proteome</keyword>
<dbReference type="AlphaFoldDB" id="A0A2S0IDS5"/>
<reference evidence="2 3" key="1">
    <citation type="submission" date="2017-09" db="EMBL/GenBank/DDBJ databases">
        <title>Genomic, metabolic, and phenotypic characteristics of bacterial isolates from the natural microbiome of the model nematode Caenorhabditis elegans.</title>
        <authorList>
            <person name="Zimmermann J."/>
            <person name="Obeng N."/>
            <person name="Yang W."/>
            <person name="Obeng O."/>
            <person name="Kissoyan K."/>
            <person name="Pees B."/>
            <person name="Dirksen P."/>
            <person name="Hoppner M."/>
            <person name="Franke A."/>
            <person name="Rosenstiel P."/>
            <person name="Leippe M."/>
            <person name="Dierking K."/>
            <person name="Kaleta C."/>
            <person name="Schulenburg H."/>
        </authorList>
    </citation>
    <scope>NUCLEOTIDE SEQUENCE [LARGE SCALE GENOMIC DNA]</scope>
    <source>
        <strain evidence="2 3">MYb73</strain>
    </source>
</reference>
<protein>
    <recommendedName>
        <fullName evidence="4">Valyl-tRNA synthetase</fullName>
    </recommendedName>
</protein>
<organism evidence="2 3">
    <name type="scientific">Achromobacter spanius</name>
    <dbReference type="NCBI Taxonomy" id="217203"/>
    <lineage>
        <taxon>Bacteria</taxon>
        <taxon>Pseudomonadati</taxon>
        <taxon>Pseudomonadota</taxon>
        <taxon>Betaproteobacteria</taxon>
        <taxon>Burkholderiales</taxon>
        <taxon>Alcaligenaceae</taxon>
        <taxon>Achromobacter</taxon>
    </lineage>
</organism>
<dbReference type="Proteomes" id="UP000239477">
    <property type="component" value="Chromosome"/>
</dbReference>
<feature type="signal peptide" evidence="1">
    <location>
        <begin position="1"/>
        <end position="20"/>
    </location>
</feature>
<evidence type="ECO:0000313" key="3">
    <source>
        <dbReference type="Proteomes" id="UP000239477"/>
    </source>
</evidence>
<gene>
    <name evidence="2" type="ORF">CLM73_25500</name>
</gene>